<dbReference type="Pfam" id="PF02213">
    <property type="entry name" value="GYF"/>
    <property type="match status" value="1"/>
</dbReference>
<keyword evidence="1" id="KW-0175">Coiled coil</keyword>
<dbReference type="Gene3D" id="3.30.1490.40">
    <property type="match status" value="1"/>
</dbReference>
<sequence>MTPSTPLSSTAATPLTADNVPLSNFQLDHVSSANSVPVQHLQHLQQQSQHPVPPLTASASLPASGPAVATAPPGFGSNFLSSMKFQESEWNYIDQAGQMQGPFTSGMMDSWYTQRFFMHSLQIKISNGRLNPFGMDETVFITLLDLITKVNDFIEPFKKFDIICWQFEQQLCAHEQSHIQSPVASPVSAPLLSLSQPGTTTTTMTTTTTTLAPVRPKVAANIVQCDYSYNELMQLKDSDGGYYRQVSVEIPISKSVKKLSDEEFSIEWDAHNVAITIMREASERDARLKAKSEPENQNQLAEEVLSTTSIEPEQVETPDAKILESGLTEAVNNISKNVNANGLASRHTSTEGLSVISEEKTTTNSQETTTTNSQEITTKNSQEITTTNSQETTAKERVAKREITTKPAPWANKSLVVVEGPSLIEIQKKEEGEKKKREQELLLKGRKQAVKLQQELMKEETTQVSITSVASWASKTKPSEPAKPVKNFDEVYQEQMKEKDFIEEQKRLWEKAQRMYKSQKSTSNVADNEWTTVSAKQTQKKAVPKSVQQPISYASPDKLRAVSSSSNSNRALPRKTSVAAAPGAPVIKQPVPTYGGNASTSARQEFLRWCRSQMKLLPGIEINSVLEMLLSLPAGNESQEIIADTIYSNSSIMDGKRFATEFIKRRIECEKKLVDPLTWSQALSLPEGEQDDWEFQVVGKKKGRRH</sequence>
<dbReference type="AlphaFoldDB" id="G8JVR8"/>
<dbReference type="KEGG" id="erc:Ecym_7080"/>
<proteinExistence type="predicted"/>
<evidence type="ECO:0000313" key="4">
    <source>
        <dbReference type="EMBL" id="AET40933.1"/>
    </source>
</evidence>
<dbReference type="InterPro" id="IPR003169">
    <property type="entry name" value="GYF"/>
</dbReference>
<dbReference type="GO" id="GO:0005829">
    <property type="term" value="C:cytosol"/>
    <property type="evidence" value="ECO:0007669"/>
    <property type="project" value="TreeGrafter"/>
</dbReference>
<dbReference type="InterPro" id="IPR035445">
    <property type="entry name" value="GYF-like_dom_sf"/>
</dbReference>
<dbReference type="OMA" id="RQEFLRW"/>
<feature type="region of interest" description="Disordered" evidence="2">
    <location>
        <begin position="342"/>
        <end position="402"/>
    </location>
</feature>
<dbReference type="SUPFAM" id="SSF55277">
    <property type="entry name" value="GYF domain"/>
    <property type="match status" value="1"/>
</dbReference>
<dbReference type="Proteomes" id="UP000006790">
    <property type="component" value="Chromosome 7"/>
</dbReference>
<feature type="compositionally biased region" description="Low complexity" evidence="2">
    <location>
        <begin position="36"/>
        <end position="50"/>
    </location>
</feature>
<evidence type="ECO:0000256" key="2">
    <source>
        <dbReference type="SAM" id="MobiDB-lite"/>
    </source>
</evidence>
<accession>G8JVR8</accession>
<dbReference type="InParanoid" id="G8JVR8"/>
<gene>
    <name evidence="4" type="ordered locus">Ecym_7080</name>
</gene>
<feature type="compositionally biased region" description="Basic and acidic residues" evidence="2">
    <location>
        <begin position="393"/>
        <end position="402"/>
    </location>
</feature>
<feature type="domain" description="GYF" evidence="3">
    <location>
        <begin position="87"/>
        <end position="144"/>
    </location>
</feature>
<evidence type="ECO:0000256" key="1">
    <source>
        <dbReference type="SAM" id="Coils"/>
    </source>
</evidence>
<dbReference type="EMBL" id="CP002503">
    <property type="protein sequence ID" value="AET40933.1"/>
    <property type="molecule type" value="Genomic_DNA"/>
</dbReference>
<feature type="compositionally biased region" description="Low complexity" evidence="2">
    <location>
        <begin position="362"/>
        <end position="380"/>
    </location>
</feature>
<name>G8JVR8_ERECY</name>
<dbReference type="PANTHER" id="PTHR14445">
    <property type="entry name" value="GRB10 INTERACTING GYF PROTEIN"/>
    <property type="match status" value="1"/>
</dbReference>
<dbReference type="eggNOG" id="KOG1862">
    <property type="taxonomic scope" value="Eukaryota"/>
</dbReference>
<dbReference type="STRING" id="931890.G8JVR8"/>
<dbReference type="HOGENOM" id="CLU_019270_0_0_1"/>
<dbReference type="PROSITE" id="PS50829">
    <property type="entry name" value="GYF"/>
    <property type="match status" value="1"/>
</dbReference>
<dbReference type="InterPro" id="IPR051640">
    <property type="entry name" value="GRB10-interact_GYF"/>
</dbReference>
<keyword evidence="5" id="KW-1185">Reference proteome</keyword>
<reference evidence="5" key="1">
    <citation type="journal article" date="2012" name="G3 (Bethesda)">
        <title>Pichia sorbitophila, an interspecies yeast hybrid reveals early steps of genome resolution following polyploidization.</title>
        <authorList>
            <person name="Leh Louis V."/>
            <person name="Despons L."/>
            <person name="Friedrich A."/>
            <person name="Martin T."/>
            <person name="Durrens P."/>
            <person name="Casaregola S."/>
            <person name="Neuveglise C."/>
            <person name="Fairhead C."/>
            <person name="Marck C."/>
            <person name="Cruz J.A."/>
            <person name="Straub M.L."/>
            <person name="Kugler V."/>
            <person name="Sacerdot C."/>
            <person name="Uzunov Z."/>
            <person name="Thierry A."/>
            <person name="Weiss S."/>
            <person name="Bleykasten C."/>
            <person name="De Montigny J."/>
            <person name="Jacques N."/>
            <person name="Jung P."/>
            <person name="Lemaire M."/>
            <person name="Mallet S."/>
            <person name="Morel G."/>
            <person name="Richard G.F."/>
            <person name="Sarkar A."/>
            <person name="Savel G."/>
            <person name="Schacherer J."/>
            <person name="Seret M.L."/>
            <person name="Talla E."/>
            <person name="Samson G."/>
            <person name="Jubin C."/>
            <person name="Poulain J."/>
            <person name="Vacherie B."/>
            <person name="Barbe V."/>
            <person name="Pelletier E."/>
            <person name="Sherman D.J."/>
            <person name="Westhof E."/>
            <person name="Weissenbach J."/>
            <person name="Baret P.V."/>
            <person name="Wincker P."/>
            <person name="Gaillardin C."/>
            <person name="Dujon B."/>
            <person name="Souciet J.L."/>
        </authorList>
    </citation>
    <scope>NUCLEOTIDE SEQUENCE [LARGE SCALE GENOMIC DNA]</scope>
    <source>
        <strain evidence="5">CBS 270.75 / DBVPG 7215 / KCTC 17166 / NRRL Y-17582</strain>
    </source>
</reference>
<dbReference type="SMART" id="SM00444">
    <property type="entry name" value="GYF"/>
    <property type="match status" value="1"/>
</dbReference>
<evidence type="ECO:0000259" key="3">
    <source>
        <dbReference type="PROSITE" id="PS50829"/>
    </source>
</evidence>
<feature type="compositionally biased region" description="Polar residues" evidence="2">
    <location>
        <begin position="342"/>
        <end position="352"/>
    </location>
</feature>
<feature type="region of interest" description="Disordered" evidence="2">
    <location>
        <begin position="36"/>
        <end position="67"/>
    </location>
</feature>
<feature type="region of interest" description="Disordered" evidence="2">
    <location>
        <begin position="557"/>
        <end position="577"/>
    </location>
</feature>
<dbReference type="GeneID" id="11471230"/>
<feature type="compositionally biased region" description="Polar residues" evidence="2">
    <location>
        <begin position="381"/>
        <end position="392"/>
    </location>
</feature>
<feature type="coiled-coil region" evidence="1">
    <location>
        <begin position="485"/>
        <end position="512"/>
    </location>
</feature>
<dbReference type="FunCoup" id="G8JVR8">
    <property type="interactions" value="37"/>
</dbReference>
<evidence type="ECO:0000313" key="5">
    <source>
        <dbReference type="Proteomes" id="UP000006790"/>
    </source>
</evidence>
<dbReference type="OrthoDB" id="48509at2759"/>
<protein>
    <recommendedName>
        <fullName evidence="3">GYF domain-containing protein</fullName>
    </recommendedName>
</protein>
<organism evidence="4 5">
    <name type="scientific">Eremothecium cymbalariae (strain CBS 270.75 / DBVPG 7215 / KCTC 17166 / NRRL Y-17582)</name>
    <name type="common">Yeast</name>
    <dbReference type="NCBI Taxonomy" id="931890"/>
    <lineage>
        <taxon>Eukaryota</taxon>
        <taxon>Fungi</taxon>
        <taxon>Dikarya</taxon>
        <taxon>Ascomycota</taxon>
        <taxon>Saccharomycotina</taxon>
        <taxon>Saccharomycetes</taxon>
        <taxon>Saccharomycetales</taxon>
        <taxon>Saccharomycetaceae</taxon>
        <taxon>Eremothecium</taxon>
    </lineage>
</organism>
<dbReference type="PANTHER" id="PTHR14445:SF36">
    <property type="entry name" value="FI03272P-RELATED"/>
    <property type="match status" value="1"/>
</dbReference>
<dbReference type="RefSeq" id="XP_003647750.1">
    <property type="nucleotide sequence ID" value="XM_003647702.1"/>
</dbReference>